<protein>
    <submittedName>
        <fullName evidence="2">Uncharacterized protein</fullName>
    </submittedName>
</protein>
<evidence type="ECO:0000256" key="1">
    <source>
        <dbReference type="SAM" id="MobiDB-lite"/>
    </source>
</evidence>
<name>A0A4Z2IW42_9TELE</name>
<dbReference type="Proteomes" id="UP000314294">
    <property type="component" value="Unassembled WGS sequence"/>
</dbReference>
<reference evidence="2 3" key="1">
    <citation type="submission" date="2019-03" db="EMBL/GenBank/DDBJ databases">
        <title>First draft genome of Liparis tanakae, snailfish: a comprehensive survey of snailfish specific genes.</title>
        <authorList>
            <person name="Kim W."/>
            <person name="Song I."/>
            <person name="Jeong J.-H."/>
            <person name="Kim D."/>
            <person name="Kim S."/>
            <person name="Ryu S."/>
            <person name="Song J.Y."/>
            <person name="Lee S.K."/>
        </authorList>
    </citation>
    <scope>NUCLEOTIDE SEQUENCE [LARGE SCALE GENOMIC DNA]</scope>
    <source>
        <tissue evidence="2">Muscle</tissue>
    </source>
</reference>
<comment type="caution">
    <text evidence="2">The sequence shown here is derived from an EMBL/GenBank/DDBJ whole genome shotgun (WGS) entry which is preliminary data.</text>
</comment>
<organism evidence="2 3">
    <name type="scientific">Liparis tanakae</name>
    <name type="common">Tanaka's snailfish</name>
    <dbReference type="NCBI Taxonomy" id="230148"/>
    <lineage>
        <taxon>Eukaryota</taxon>
        <taxon>Metazoa</taxon>
        <taxon>Chordata</taxon>
        <taxon>Craniata</taxon>
        <taxon>Vertebrata</taxon>
        <taxon>Euteleostomi</taxon>
        <taxon>Actinopterygii</taxon>
        <taxon>Neopterygii</taxon>
        <taxon>Teleostei</taxon>
        <taxon>Neoteleostei</taxon>
        <taxon>Acanthomorphata</taxon>
        <taxon>Eupercaria</taxon>
        <taxon>Perciformes</taxon>
        <taxon>Cottioidei</taxon>
        <taxon>Cottales</taxon>
        <taxon>Liparidae</taxon>
        <taxon>Liparis</taxon>
    </lineage>
</organism>
<keyword evidence="3" id="KW-1185">Reference proteome</keyword>
<sequence>MELADCEGEDCHTGNDGWQLSVCSPKVLQMGREVEVLEEPSAQCRRRGHVDRELKSLQQRVRNALDGWLEYYQVAIGIKCPHMEWMSDAQRRTSRRREVQSAALPSLNLPEQADAEPVQPEEGMTTLLELHSHLPAPKKKPLHSYHKLPRSLPTYLPTFLPT</sequence>
<proteinExistence type="predicted"/>
<dbReference type="OrthoDB" id="6351677at2759"/>
<accession>A0A4Z2IW42</accession>
<gene>
    <name evidence="2" type="ORF">EYF80_007752</name>
</gene>
<feature type="region of interest" description="Disordered" evidence="1">
    <location>
        <begin position="94"/>
        <end position="119"/>
    </location>
</feature>
<evidence type="ECO:0000313" key="3">
    <source>
        <dbReference type="Proteomes" id="UP000314294"/>
    </source>
</evidence>
<evidence type="ECO:0000313" key="2">
    <source>
        <dbReference type="EMBL" id="TNN82106.1"/>
    </source>
</evidence>
<dbReference type="EMBL" id="SRLO01000042">
    <property type="protein sequence ID" value="TNN82106.1"/>
    <property type="molecule type" value="Genomic_DNA"/>
</dbReference>
<dbReference type="AlphaFoldDB" id="A0A4Z2IW42"/>